<protein>
    <submittedName>
        <fullName evidence="1">Uncharacterized protein</fullName>
    </submittedName>
</protein>
<comment type="caution">
    <text evidence="1">The sequence shown here is derived from an EMBL/GenBank/DDBJ whole genome shotgun (WGS) entry which is preliminary data.</text>
</comment>
<gene>
    <name evidence="1" type="ORF">ONZ43_g6812</name>
</gene>
<organism evidence="1 2">
    <name type="scientific">Nemania bipapillata</name>
    <dbReference type="NCBI Taxonomy" id="110536"/>
    <lineage>
        <taxon>Eukaryota</taxon>
        <taxon>Fungi</taxon>
        <taxon>Dikarya</taxon>
        <taxon>Ascomycota</taxon>
        <taxon>Pezizomycotina</taxon>
        <taxon>Sordariomycetes</taxon>
        <taxon>Xylariomycetidae</taxon>
        <taxon>Xylariales</taxon>
        <taxon>Xylariaceae</taxon>
        <taxon>Nemania</taxon>
    </lineage>
</organism>
<name>A0ACC2HXF7_9PEZI</name>
<reference evidence="1" key="1">
    <citation type="submission" date="2022-11" db="EMBL/GenBank/DDBJ databases">
        <title>Genome Sequence of Nemania bipapillata.</title>
        <authorList>
            <person name="Buettner E."/>
        </authorList>
    </citation>
    <scope>NUCLEOTIDE SEQUENCE</scope>
    <source>
        <strain evidence="1">CP14</strain>
    </source>
</reference>
<dbReference type="EMBL" id="JAPESX010002600">
    <property type="protein sequence ID" value="KAJ8107191.1"/>
    <property type="molecule type" value="Genomic_DNA"/>
</dbReference>
<keyword evidence="2" id="KW-1185">Reference proteome</keyword>
<dbReference type="Proteomes" id="UP001153334">
    <property type="component" value="Unassembled WGS sequence"/>
</dbReference>
<sequence length="271" mass="29618">MTVKINLQSKVISVNPEAGEVCLEGGTIVKGDLIVGADGLHSRTVAAVLPSGRRIVDAGLNCFRFLVPMEKVKANPLAKAYVEGTLLNCLAFYPSTKTSEITTSESPWLNAGDNEKLLSHFKDSQEVVREICCMAEDLKLYKLTTRDLLPTFVKGKLALLGDAAHPMLPHRAQSTGQAIEDAGALGAVFGEGTQPEQVGELLDLYNKARYEHAIAAALLSRYYLGTNKDQTQADFETFLPGVSVPDNEYAFLWCSDPIQEVERLRKGMQEE</sequence>
<proteinExistence type="predicted"/>
<accession>A0ACC2HXF7</accession>
<evidence type="ECO:0000313" key="1">
    <source>
        <dbReference type="EMBL" id="KAJ8107191.1"/>
    </source>
</evidence>
<evidence type="ECO:0000313" key="2">
    <source>
        <dbReference type="Proteomes" id="UP001153334"/>
    </source>
</evidence>